<dbReference type="InterPro" id="IPR011332">
    <property type="entry name" value="Ribosomal_zn-bd"/>
</dbReference>
<dbReference type="PANTHER" id="PTHR43168:SF2">
    <property type="entry name" value="LARGE RIBOSOMAL SUBUNIT PROTEIN BL33C"/>
    <property type="match status" value="1"/>
</dbReference>
<dbReference type="NCBIfam" id="NF001860">
    <property type="entry name" value="PRK00595.1"/>
    <property type="match status" value="1"/>
</dbReference>
<comment type="similarity">
    <text evidence="1 5">Belongs to the bacterial ribosomal protein bL33 family.</text>
</comment>
<dbReference type="GO" id="GO:0003735">
    <property type="term" value="F:structural constituent of ribosome"/>
    <property type="evidence" value="ECO:0007669"/>
    <property type="project" value="InterPro"/>
</dbReference>
<dbReference type="NCBIfam" id="TIGR01023">
    <property type="entry name" value="rpmG_bact"/>
    <property type="match status" value="1"/>
</dbReference>
<dbReference type="Proteomes" id="UP000216339">
    <property type="component" value="Unassembled WGS sequence"/>
</dbReference>
<dbReference type="NCBIfam" id="NF001764">
    <property type="entry name" value="PRK00504.1"/>
    <property type="match status" value="1"/>
</dbReference>
<dbReference type="GO" id="GO:1990904">
    <property type="term" value="C:ribonucleoprotein complex"/>
    <property type="evidence" value="ECO:0007669"/>
    <property type="project" value="UniProtKB-KW"/>
</dbReference>
<dbReference type="RefSeq" id="WP_095508760.1">
    <property type="nucleotide sequence ID" value="NZ_MQWD01000001.1"/>
</dbReference>
<accession>A0A271IX61</accession>
<dbReference type="SUPFAM" id="SSF57829">
    <property type="entry name" value="Zn-binding ribosomal proteins"/>
    <property type="match status" value="1"/>
</dbReference>
<dbReference type="HAMAP" id="MF_00294">
    <property type="entry name" value="Ribosomal_bL33"/>
    <property type="match status" value="1"/>
</dbReference>
<dbReference type="EMBL" id="MQWD01000001">
    <property type="protein sequence ID" value="PAP75129.1"/>
    <property type="molecule type" value="Genomic_DNA"/>
</dbReference>
<evidence type="ECO:0000313" key="7">
    <source>
        <dbReference type="Proteomes" id="UP000216339"/>
    </source>
</evidence>
<dbReference type="OrthoDB" id="9801333at2"/>
<dbReference type="PANTHER" id="PTHR43168">
    <property type="entry name" value="50S RIBOSOMAL PROTEIN L33, CHLOROPLASTIC"/>
    <property type="match status" value="1"/>
</dbReference>
<dbReference type="GO" id="GO:0005840">
    <property type="term" value="C:ribosome"/>
    <property type="evidence" value="ECO:0007669"/>
    <property type="project" value="UniProtKB-KW"/>
</dbReference>
<comment type="caution">
    <text evidence="6">The sequence shown here is derived from an EMBL/GenBank/DDBJ whole genome shotgun (WGS) entry which is preliminary data.</text>
</comment>
<evidence type="ECO:0000256" key="2">
    <source>
        <dbReference type="ARBA" id="ARBA00022980"/>
    </source>
</evidence>
<dbReference type="AlphaFoldDB" id="A0A271IX61"/>
<protein>
    <recommendedName>
        <fullName evidence="4 5">Large ribosomal subunit protein bL33</fullName>
    </recommendedName>
</protein>
<organism evidence="6 7">
    <name type="scientific">Rubrivirga marina</name>
    <dbReference type="NCBI Taxonomy" id="1196024"/>
    <lineage>
        <taxon>Bacteria</taxon>
        <taxon>Pseudomonadati</taxon>
        <taxon>Rhodothermota</taxon>
        <taxon>Rhodothermia</taxon>
        <taxon>Rhodothermales</taxon>
        <taxon>Rubricoccaceae</taxon>
        <taxon>Rubrivirga</taxon>
    </lineage>
</organism>
<dbReference type="InterPro" id="IPR038584">
    <property type="entry name" value="Ribosomal_bL33_sf"/>
</dbReference>
<keyword evidence="2 5" id="KW-0689">Ribosomal protein</keyword>
<dbReference type="GO" id="GO:0005737">
    <property type="term" value="C:cytoplasm"/>
    <property type="evidence" value="ECO:0007669"/>
    <property type="project" value="UniProtKB-ARBA"/>
</dbReference>
<keyword evidence="3 5" id="KW-0687">Ribonucleoprotein</keyword>
<evidence type="ECO:0000256" key="1">
    <source>
        <dbReference type="ARBA" id="ARBA00007596"/>
    </source>
</evidence>
<keyword evidence="7" id="KW-1185">Reference proteome</keyword>
<proteinExistence type="inferred from homology"/>
<reference evidence="6 7" key="1">
    <citation type="submission" date="2016-11" db="EMBL/GenBank/DDBJ databases">
        <title>Study of marine rhodopsin-containing bacteria.</title>
        <authorList>
            <person name="Yoshizawa S."/>
            <person name="Kumagai Y."/>
            <person name="Kogure K."/>
        </authorList>
    </citation>
    <scope>NUCLEOTIDE SEQUENCE [LARGE SCALE GENOMIC DNA]</scope>
    <source>
        <strain evidence="6 7">SAORIC-28</strain>
    </source>
</reference>
<dbReference type="InterPro" id="IPR001705">
    <property type="entry name" value="Ribosomal_bL33"/>
</dbReference>
<name>A0A271IX61_9BACT</name>
<evidence type="ECO:0000256" key="3">
    <source>
        <dbReference type="ARBA" id="ARBA00023274"/>
    </source>
</evidence>
<evidence type="ECO:0000256" key="4">
    <source>
        <dbReference type="ARBA" id="ARBA00035176"/>
    </source>
</evidence>
<dbReference type="Gene3D" id="2.20.28.120">
    <property type="entry name" value="Ribosomal protein L33"/>
    <property type="match status" value="1"/>
</dbReference>
<evidence type="ECO:0000256" key="5">
    <source>
        <dbReference type="HAMAP-Rule" id="MF_00294"/>
    </source>
</evidence>
<dbReference type="GO" id="GO:0006412">
    <property type="term" value="P:translation"/>
    <property type="evidence" value="ECO:0007669"/>
    <property type="project" value="UniProtKB-UniRule"/>
</dbReference>
<gene>
    <name evidence="5" type="primary">rpmG</name>
    <name evidence="6" type="ORF">BSZ37_01035</name>
</gene>
<evidence type="ECO:0000313" key="6">
    <source>
        <dbReference type="EMBL" id="PAP75129.1"/>
    </source>
</evidence>
<sequence length="56" mass="6624">MAKGKDVRHQITIECTEAPGTSRYSTMKNRRNTTSRLELKKYNPVLRKHTLHREIK</sequence>
<dbReference type="Pfam" id="PF00471">
    <property type="entry name" value="Ribosomal_L33"/>
    <property type="match status" value="1"/>
</dbReference>